<evidence type="ECO:0000313" key="2">
    <source>
        <dbReference type="EMBL" id="KRM33565.1"/>
    </source>
</evidence>
<sequence length="135" mass="14405">MANLTDAMKAMIGGNLAYIATVNEDGQPDVGPKMSMRVLDDNHLIYNEMTGRQTMHNIANNGKAIVAVANKAELKGFRFAGPAKLYTDGPYFEQAQAFGTANKLPAPKAAGVITIEKIYILDPGPHAGELIASDD</sequence>
<keyword evidence="3" id="KW-1185">Reference proteome</keyword>
<protein>
    <submittedName>
        <fullName evidence="2">Pyridoxamine 5-phosphate oxidase-related FMN-binding protein</fullName>
    </submittedName>
</protein>
<dbReference type="PANTHER" id="PTHR40660:SF1">
    <property type="entry name" value="5'-PHOSPHATE OXIDASE PUTATIVE DOMAIN-CONTAINING PROTEIN-RELATED"/>
    <property type="match status" value="1"/>
</dbReference>
<evidence type="ECO:0000259" key="1">
    <source>
        <dbReference type="Pfam" id="PF01243"/>
    </source>
</evidence>
<comment type="caution">
    <text evidence="2">The sequence shown here is derived from an EMBL/GenBank/DDBJ whole genome shotgun (WGS) entry which is preliminary data.</text>
</comment>
<dbReference type="RefSeq" id="WP_035455527.1">
    <property type="nucleotide sequence ID" value="NZ_AZGA01000048.1"/>
</dbReference>
<dbReference type="PATRIC" id="fig|1423734.3.peg.2792"/>
<dbReference type="AlphaFoldDB" id="X0PVS7"/>
<dbReference type="EMBL" id="AZGA01000048">
    <property type="protein sequence ID" value="KRM33565.1"/>
    <property type="molecule type" value="Genomic_DNA"/>
</dbReference>
<dbReference type="Gene3D" id="2.30.110.10">
    <property type="entry name" value="Electron Transport, Fmn-binding Protein, Chain A"/>
    <property type="match status" value="1"/>
</dbReference>
<proteinExistence type="predicted"/>
<accession>X0PVS7</accession>
<feature type="domain" description="Pyridoxamine 5'-phosphate oxidase N-terminal" evidence="1">
    <location>
        <begin position="4"/>
        <end position="119"/>
    </location>
</feature>
<dbReference type="InterPro" id="IPR012349">
    <property type="entry name" value="Split_barrel_FMN-bd"/>
</dbReference>
<dbReference type="Proteomes" id="UP000051236">
    <property type="component" value="Unassembled WGS sequence"/>
</dbReference>
<evidence type="ECO:0000313" key="3">
    <source>
        <dbReference type="Proteomes" id="UP000051236"/>
    </source>
</evidence>
<dbReference type="PANTHER" id="PTHR40660">
    <property type="entry name" value="5'-PHOSPHATE OXIDASE PUTATIVE DOMAIN-CONTAINING PROTEIN-RELATED"/>
    <property type="match status" value="1"/>
</dbReference>
<dbReference type="InterPro" id="IPR011576">
    <property type="entry name" value="Pyridox_Oxase_N"/>
</dbReference>
<dbReference type="STRING" id="1423734.FC83_GL002747"/>
<name>X0PVS7_9LACO</name>
<organism evidence="2 3">
    <name type="scientific">Agrilactobacillus composti DSM 18527 = JCM 14202</name>
    <dbReference type="NCBI Taxonomy" id="1423734"/>
    <lineage>
        <taxon>Bacteria</taxon>
        <taxon>Bacillati</taxon>
        <taxon>Bacillota</taxon>
        <taxon>Bacilli</taxon>
        <taxon>Lactobacillales</taxon>
        <taxon>Lactobacillaceae</taxon>
        <taxon>Agrilactobacillus</taxon>
    </lineage>
</organism>
<gene>
    <name evidence="2" type="ORF">FC83_GL002747</name>
</gene>
<dbReference type="SUPFAM" id="SSF50475">
    <property type="entry name" value="FMN-binding split barrel"/>
    <property type="match status" value="1"/>
</dbReference>
<dbReference type="OrthoDB" id="6196741at2"/>
<dbReference type="eggNOG" id="COG3576">
    <property type="taxonomic scope" value="Bacteria"/>
</dbReference>
<reference evidence="2 3" key="1">
    <citation type="journal article" date="2015" name="Genome Announc.">
        <title>Expanding the biotechnology potential of lactobacilli through comparative genomics of 213 strains and associated genera.</title>
        <authorList>
            <person name="Sun Z."/>
            <person name="Harris H.M."/>
            <person name="McCann A."/>
            <person name="Guo C."/>
            <person name="Argimon S."/>
            <person name="Zhang W."/>
            <person name="Yang X."/>
            <person name="Jeffery I.B."/>
            <person name="Cooney J.C."/>
            <person name="Kagawa T.F."/>
            <person name="Liu W."/>
            <person name="Song Y."/>
            <person name="Salvetti E."/>
            <person name="Wrobel A."/>
            <person name="Rasinkangas P."/>
            <person name="Parkhill J."/>
            <person name="Rea M.C."/>
            <person name="O'Sullivan O."/>
            <person name="Ritari J."/>
            <person name="Douillard F.P."/>
            <person name="Paul Ross R."/>
            <person name="Yang R."/>
            <person name="Briner A.E."/>
            <person name="Felis G.E."/>
            <person name="de Vos W.M."/>
            <person name="Barrangou R."/>
            <person name="Klaenhammer T.R."/>
            <person name="Caufield P.W."/>
            <person name="Cui Y."/>
            <person name="Zhang H."/>
            <person name="O'Toole P.W."/>
        </authorList>
    </citation>
    <scope>NUCLEOTIDE SEQUENCE [LARGE SCALE GENOMIC DNA]</scope>
    <source>
        <strain evidence="2 3">DSM 18527</strain>
    </source>
</reference>
<dbReference type="Pfam" id="PF01243">
    <property type="entry name" value="PNPOx_N"/>
    <property type="match status" value="1"/>
</dbReference>